<dbReference type="Pfam" id="PF00634">
    <property type="entry name" value="BRCA2"/>
    <property type="match status" value="10"/>
</dbReference>
<dbReference type="Gene3D" id="6.10.70.10">
    <property type="match status" value="1"/>
</dbReference>
<dbReference type="SUPFAM" id="SSF50249">
    <property type="entry name" value="Nucleic acid-binding proteins"/>
    <property type="match status" value="3"/>
</dbReference>
<evidence type="ECO:0000256" key="1">
    <source>
        <dbReference type="ARBA" id="ARBA00022737"/>
    </source>
</evidence>
<dbReference type="EMBL" id="CAJHNJ030000124">
    <property type="protein sequence ID" value="CAG9136100.1"/>
    <property type="molecule type" value="Genomic_DNA"/>
</dbReference>
<dbReference type="InterPro" id="IPR015525">
    <property type="entry name" value="BRCA2"/>
</dbReference>
<dbReference type="InterPro" id="IPR036315">
    <property type="entry name" value="BRCA2_hlx_sf"/>
</dbReference>
<reference evidence="10" key="1">
    <citation type="submission" date="2020-11" db="EMBL/GenBank/DDBJ databases">
        <authorList>
            <person name="Whiteford S."/>
        </authorList>
    </citation>
    <scope>NUCLEOTIDE SEQUENCE</scope>
</reference>
<comment type="caution">
    <text evidence="10">The sequence shown here is derived from an EMBL/GenBank/DDBJ whole genome shotgun (WGS) entry which is preliminary data.</text>
</comment>
<feature type="region of interest" description="Disordered" evidence="6">
    <location>
        <begin position="1772"/>
        <end position="1792"/>
    </location>
</feature>
<evidence type="ECO:0000313" key="10">
    <source>
        <dbReference type="EMBL" id="CAG9136100.1"/>
    </source>
</evidence>
<protein>
    <submittedName>
        <fullName evidence="10">(diamondback moth) hypothetical protein</fullName>
    </submittedName>
</protein>
<evidence type="ECO:0000256" key="3">
    <source>
        <dbReference type="ARBA" id="ARBA00023125"/>
    </source>
</evidence>
<dbReference type="InterPro" id="IPR015252">
    <property type="entry name" value="BRCA2_hlx"/>
</dbReference>
<name>A0A8S4G6H5_PLUXY</name>
<keyword evidence="2" id="KW-0227">DNA damage</keyword>
<dbReference type="InterPro" id="IPR012340">
    <property type="entry name" value="NA-bd_OB-fold"/>
</dbReference>
<dbReference type="GO" id="GO:0005634">
    <property type="term" value="C:nucleus"/>
    <property type="evidence" value="ECO:0007669"/>
    <property type="project" value="TreeGrafter"/>
</dbReference>
<gene>
    <name evidence="10" type="ORF">PLXY2_LOCUS14347</name>
</gene>
<feature type="domain" description="BRCA2 OB1" evidence="7">
    <location>
        <begin position="1534"/>
        <end position="1633"/>
    </location>
</feature>
<dbReference type="GO" id="GO:0003677">
    <property type="term" value="F:DNA binding"/>
    <property type="evidence" value="ECO:0007669"/>
    <property type="project" value="UniProtKB-KW"/>
</dbReference>
<keyword evidence="1" id="KW-0677">Repeat</keyword>
<organism evidence="10 11">
    <name type="scientific">Plutella xylostella</name>
    <name type="common">Diamondback moth</name>
    <name type="synonym">Plutella maculipennis</name>
    <dbReference type="NCBI Taxonomy" id="51655"/>
    <lineage>
        <taxon>Eukaryota</taxon>
        <taxon>Metazoa</taxon>
        <taxon>Ecdysozoa</taxon>
        <taxon>Arthropoda</taxon>
        <taxon>Hexapoda</taxon>
        <taxon>Insecta</taxon>
        <taxon>Pterygota</taxon>
        <taxon>Neoptera</taxon>
        <taxon>Endopterygota</taxon>
        <taxon>Lepidoptera</taxon>
        <taxon>Glossata</taxon>
        <taxon>Ditrysia</taxon>
        <taxon>Yponomeutoidea</taxon>
        <taxon>Plutellidae</taxon>
        <taxon>Plutella</taxon>
    </lineage>
</organism>
<evidence type="ECO:0000259" key="9">
    <source>
        <dbReference type="Pfam" id="PF09169"/>
    </source>
</evidence>
<evidence type="ECO:0000313" key="11">
    <source>
        <dbReference type="Proteomes" id="UP000653454"/>
    </source>
</evidence>
<dbReference type="InterPro" id="IPR015188">
    <property type="entry name" value="BRCA2_OB_3"/>
</dbReference>
<keyword evidence="5" id="KW-0234">DNA repair</keyword>
<dbReference type="Pfam" id="PF09169">
    <property type="entry name" value="BRCA-2_helical"/>
    <property type="match status" value="1"/>
</dbReference>
<dbReference type="SUPFAM" id="SSF81872">
    <property type="entry name" value="BRCA2 helical domain"/>
    <property type="match status" value="1"/>
</dbReference>
<dbReference type="Proteomes" id="UP000653454">
    <property type="component" value="Unassembled WGS sequence"/>
</dbReference>
<dbReference type="Gene3D" id="2.40.50.140">
    <property type="entry name" value="Nucleic acid-binding proteins"/>
    <property type="match status" value="4"/>
</dbReference>
<dbReference type="PANTHER" id="PTHR11289:SF0">
    <property type="entry name" value="BREAST CANCER TYPE 2 SUSCEPTIBILITY PROTEIN"/>
    <property type="match status" value="1"/>
</dbReference>
<dbReference type="InterPro" id="IPR002093">
    <property type="entry name" value="BRCA2_repeat"/>
</dbReference>
<dbReference type="InterPro" id="IPR015187">
    <property type="entry name" value="BRCA2_OB_1"/>
</dbReference>
<evidence type="ECO:0000259" key="7">
    <source>
        <dbReference type="Pfam" id="PF09103"/>
    </source>
</evidence>
<dbReference type="SUPFAM" id="SSF81878">
    <property type="entry name" value="BRCA2 tower domain"/>
    <property type="match status" value="1"/>
</dbReference>
<dbReference type="Pfam" id="PF09103">
    <property type="entry name" value="BRCA-2_OB1"/>
    <property type="match status" value="1"/>
</dbReference>
<accession>A0A8S4G6H5</accession>
<dbReference type="Pfam" id="PF09104">
    <property type="entry name" value="BRCA-2_OB3"/>
    <property type="match status" value="1"/>
</dbReference>
<dbReference type="GO" id="GO:0006355">
    <property type="term" value="P:regulation of DNA-templated transcription"/>
    <property type="evidence" value="ECO:0007669"/>
    <property type="project" value="TreeGrafter"/>
</dbReference>
<dbReference type="PANTHER" id="PTHR11289">
    <property type="entry name" value="BREAST CANCER TYPE 2 SUSCEPTIBILITY PROTEIN BRCA2"/>
    <property type="match status" value="1"/>
</dbReference>
<evidence type="ECO:0000256" key="4">
    <source>
        <dbReference type="ARBA" id="ARBA00023172"/>
    </source>
</evidence>
<keyword evidence="3" id="KW-0238">DNA-binding</keyword>
<feature type="domain" description="BRCA2 OB3" evidence="8">
    <location>
        <begin position="1975"/>
        <end position="2119"/>
    </location>
</feature>
<proteinExistence type="predicted"/>
<evidence type="ECO:0000256" key="6">
    <source>
        <dbReference type="SAM" id="MobiDB-lite"/>
    </source>
</evidence>
<feature type="domain" description="Breast cancer type 2 susceptibility protein helical" evidence="9">
    <location>
        <begin position="1474"/>
        <end position="1528"/>
    </location>
</feature>
<evidence type="ECO:0000256" key="2">
    <source>
        <dbReference type="ARBA" id="ARBA00022763"/>
    </source>
</evidence>
<keyword evidence="11" id="KW-1185">Reference proteome</keyword>
<keyword evidence="4" id="KW-0233">DNA recombination</keyword>
<sequence>MDESHKPNLEEYEALFSQQVAKPSSSIYNHHTTKNTKECPYTAKEVIENVKRSLRAIQNADYVITDRNVKKRLQPYKQSSLLPLNLLSVPREEPPATVNANKFETQCVTDTQLIDVVDNAEALLQVDINKEFETTFCSEEGQSDKTGLLNVEISPIRYNNDENPAKRPVAENVFNRNNSDGNGETKIYEIKIQNAIEDNDIVLNASLVLPTKTRSARSKNLDIDMKTDTHEEDIVTTQLLNESMEIEKNNESLGVLLEKETNRPLSPVLNLNTHKRKSFQQTSQHLVFSLEKFENFEMLAKQFLACENDPESESPMLDENSPILSIRIPSELDTVNDFGSPLSPIVNKQEENCQYESETVVNDELTVIKLSPKTEGETSNEPQSATPNVQYYEILDDEILFSSDEETDYVHKSNLEVPLTCALETSFYTENSDILDKTMFVGFQTASNKSIQICTDSFGKAQNILSEVENKRSKTPVSLTELVAQCDGLVSGRKPDNTPSPPTHDEIVTNEESKTIIVPKSDVSEGSSYQAQEEKEFLNTIGSSNERASKEPLKFEGFKTASSKNICVSEKSLSVVKNVFQDMDMVNLNINPHSPAILDTKSANNTTINDENDYEMILNEFKNDIMPEEHISKNSENSKSPAEHENIEDDKACFVGFKTASNKDIKISDKALAKTKNIFEDIDIDKDICTTETYALETRRVTKSHHQLENNNSASNNEDSFIGFQTASSKPIKISDKAMAKTKQIFQHIDTDIIKEVNTNSVGSESRIATQNTASDNCKKSFNYNQGDRNESIGFKTASFKRITVSEATLAKSMKIFQEANKTEPFAHKSKSVEFVGFQTASNKELVISEKYLARTRSVFKDIDLNENFHKEDIITTDIIQCQNDKKNSSDKVTSTYKKLCENTDSYQSSTNEGFVGFQTASNKKIEVSNKAMAKCKEVFQDINTDFSLENNLPDHNRVSMVHTSKSQNINRDCGFVGFTTASNKKVSVSKEAIAKTKNVFQNIDIDDVTLTENNVKNDLLGFQTVSDKKIHISAKALQKRKFCQETHNDDSIDKQCITDGTIQPFVGFQTASNKKVTVSKDALTNSRKIFDDFDTVEKEFNPIEQNKNNFMGFQTASNKRVKVSEEALKTTKKLFEDICPRQIENIFLENENEVDTIKSKFTGFQTATNKKVTISEEALKKTKCVFQDIELSQIEDACLEKQSVVEKINTEFTGFQTASNKKVTISEEALKKTKSIFQDISLSQMGNLETAIDKKVCNNKDSLANKSILTNANCDQAKECGRNAFLGFHTANKKEVKISESALDETRHIFKENNKERCLKETDPEIDKYLNTQVLNNFEEPLNTEDFIKTPKKPKRSASPILSCPKAKKRKIFQTPYKAKDAAKNDTPKIIPEAETVTEKVLSFNKSYKSNKILKLKDIQLLENSSTDAVTIDPYIATFDFDNLLRFEFYGERNTISDSKLTTEDLKLQFLQSVNKKIVPDGWLDNHIRLIIWKLIRYELLFPKSMVNACNTMNVIDQLKYRYDKELYNVERPVLRKILEKDEVASRTMVLCVAAVYADGISVIRVPEQTSTLELLLTDGWYAIRATPDVMLTRLARAGRLGVGMKIAVCGAELDNCSQPVCAWESTFMVTITLPSPGHLQSPPQAARQLHATSPLGLTARLPWQRGHVVAAGGGGRGRRGVRARARVTRVYPALHVRRRKDGTTLTLSDRLEQIYQHKHEAERQALMEKIYEEVEREMQDTNLSIDVLVLDKYEAERQALMEKIYEEVEREMQDTTSDDSELSQDSCKRPRLETGSQIARMMRRSNDPEEFRANLTATQLNLLQTHTDRRQTLLQERIGARVAALPRPALPLVKAAVADCTDDGCTTDRQTVLQERISARVAALPRPALPLVKATVADCTERGCTTATLSIWRPSEAIMEILQEGAWIEMMNVMPTGVRQNELQISAGRQSTFNKVKVKETDKMKAYLATLSRKCIDIKTLAQNPALKTYRNEIDTVGLVVLIDPPTSEFDSESNKNQHFQNVYLADTDKNMICVNFWGGVKKFGFENVLDTGQIISGINLQKRLGNTKKNIPQYRATEFSYFTKTPKYNDARMMIDELTKKMNGIDRRKFCGDCIELKNNFSVIKNQNNTENVSPYRFNNDHNLTKNKVFIDSPLAQKPKDVSDLDLTGLDFESSFKQRDTQDMSPEELKRKKIVKDKIARLKMYGEPPPLSRMHIINKSANATKAFKSPLLANNNCAQILPEESPKSTLQAKVTSISNRNLPIDLASSKDAALNSDQNVKNLSSPVMALNTTYVKRIVGNPVKLNFSNSNILEKSVDHFAEEFDGSPPLSLD</sequence>
<dbReference type="PROSITE" id="PS50138">
    <property type="entry name" value="BRCA2_REPEAT"/>
    <property type="match status" value="13"/>
</dbReference>
<evidence type="ECO:0000256" key="5">
    <source>
        <dbReference type="ARBA" id="ARBA00023204"/>
    </source>
</evidence>
<dbReference type="GO" id="GO:0000724">
    <property type="term" value="P:double-strand break repair via homologous recombination"/>
    <property type="evidence" value="ECO:0007669"/>
    <property type="project" value="InterPro"/>
</dbReference>
<evidence type="ECO:0000259" key="8">
    <source>
        <dbReference type="Pfam" id="PF09104"/>
    </source>
</evidence>